<keyword evidence="3" id="KW-1185">Reference proteome</keyword>
<name>A0AAD5DN53_9CHLO</name>
<dbReference type="AlphaFoldDB" id="A0AAD5DN53"/>
<feature type="region of interest" description="Disordered" evidence="1">
    <location>
        <begin position="472"/>
        <end position="535"/>
    </location>
</feature>
<protein>
    <submittedName>
        <fullName evidence="2">Uncharacterized protein</fullName>
    </submittedName>
</protein>
<sequence length="535" mass="57809">MYPPLIRELEGGAEAPTGWRRLGDTCVRETLPRGDSEALCSAIVSAVPVFEEASGHNLRRLISRRGWRHFFRAVHRQMVELAFKSGPIDAALDRFCAVIDKAADILPAALGLVLGGALHLQKALLAADLAHLNKAGAPSSIMRQLERHQAALEAAILTRFEPAASVNKLPKPTNESDPELKNAFIQLTCPSDDFRLTLGNVARPSTDLGLFRLKFGPILRPIKEVMEEVMRDAWSFDLLDRSQTIHDQRYDGRISPELARMARAAPSAVHTLHTATSASLVAAQSCLRAGLPACARSIALRAYEARGEVEALLELLLVLDPCQHDDMGMVEVQLEQFVKCTAIGELGEAMWQSKRLLLERAGTLEACVAAKAGNDFDCHVHLRVATGPLSLCVGQATKAGAAFTPEWLNKLTSCVDRCNEKLGTMTDLGDRADWLKEFSAFVAGEAYPFCAEIELVRLRCYGAAQYRAAAATAAGGSRSTSRSRGRQAAPGAAAKRATAAHKGGEATAQPATAQEQHSGNSQTLRRVTRHMAAGK</sequence>
<dbReference type="EMBL" id="JADXDR010000077">
    <property type="protein sequence ID" value="KAI7840657.1"/>
    <property type="molecule type" value="Genomic_DNA"/>
</dbReference>
<accession>A0AAD5DN53</accession>
<comment type="caution">
    <text evidence="2">The sequence shown here is derived from an EMBL/GenBank/DDBJ whole genome shotgun (WGS) entry which is preliminary data.</text>
</comment>
<gene>
    <name evidence="2" type="ORF">COHA_005678</name>
</gene>
<reference evidence="2" key="1">
    <citation type="submission" date="2020-11" db="EMBL/GenBank/DDBJ databases">
        <title>Chlorella ohadii genome sequencing and assembly.</title>
        <authorList>
            <person name="Murik O."/>
            <person name="Treves H."/>
            <person name="Kedem I."/>
            <person name="Shotland Y."/>
            <person name="Kaplan A."/>
        </authorList>
    </citation>
    <scope>NUCLEOTIDE SEQUENCE</scope>
    <source>
        <strain evidence="2">1</strain>
    </source>
</reference>
<feature type="compositionally biased region" description="Low complexity" evidence="1">
    <location>
        <begin position="472"/>
        <end position="516"/>
    </location>
</feature>
<proteinExistence type="predicted"/>
<evidence type="ECO:0000313" key="2">
    <source>
        <dbReference type="EMBL" id="KAI7840657.1"/>
    </source>
</evidence>
<dbReference type="Proteomes" id="UP001205105">
    <property type="component" value="Unassembled WGS sequence"/>
</dbReference>
<evidence type="ECO:0000256" key="1">
    <source>
        <dbReference type="SAM" id="MobiDB-lite"/>
    </source>
</evidence>
<organism evidence="2 3">
    <name type="scientific">Chlorella ohadii</name>
    <dbReference type="NCBI Taxonomy" id="2649997"/>
    <lineage>
        <taxon>Eukaryota</taxon>
        <taxon>Viridiplantae</taxon>
        <taxon>Chlorophyta</taxon>
        <taxon>core chlorophytes</taxon>
        <taxon>Trebouxiophyceae</taxon>
        <taxon>Chlorellales</taxon>
        <taxon>Chlorellaceae</taxon>
        <taxon>Chlorella clade</taxon>
        <taxon>Chlorella</taxon>
    </lineage>
</organism>
<evidence type="ECO:0000313" key="3">
    <source>
        <dbReference type="Proteomes" id="UP001205105"/>
    </source>
</evidence>